<evidence type="ECO:0000256" key="7">
    <source>
        <dbReference type="RuleBase" id="RU362057"/>
    </source>
</evidence>
<dbReference type="PROSITE" id="PS00375">
    <property type="entry name" value="UDPGT"/>
    <property type="match status" value="1"/>
</dbReference>
<dbReference type="EMBL" id="JAIWQS010000007">
    <property type="protein sequence ID" value="KAJ8759763.1"/>
    <property type="molecule type" value="Genomic_DNA"/>
</dbReference>
<dbReference type="PANTHER" id="PTHR11926">
    <property type="entry name" value="GLUCOSYL/GLUCURONOSYL TRANSFERASES"/>
    <property type="match status" value="1"/>
</dbReference>
<dbReference type="FunFam" id="3.40.50.2000:FF:000027">
    <property type="entry name" value="Glycosyltransferase"/>
    <property type="match status" value="1"/>
</dbReference>
<dbReference type="AlphaFoldDB" id="A0AAV8SZM1"/>
<evidence type="ECO:0000256" key="3">
    <source>
        <dbReference type="ARBA" id="ARBA00022676"/>
    </source>
</evidence>
<reference evidence="8 9" key="1">
    <citation type="submission" date="2021-09" db="EMBL/GenBank/DDBJ databases">
        <title>Genomic insights and catalytic innovation underlie evolution of tropane alkaloids biosynthesis.</title>
        <authorList>
            <person name="Wang Y.-J."/>
            <person name="Tian T."/>
            <person name="Huang J.-P."/>
            <person name="Huang S.-X."/>
        </authorList>
    </citation>
    <scope>NUCLEOTIDE SEQUENCE [LARGE SCALE GENOMIC DNA]</scope>
    <source>
        <strain evidence="8">KIB-2018</strain>
        <tissue evidence="8">Leaf</tissue>
    </source>
</reference>
<evidence type="ECO:0000256" key="5">
    <source>
        <dbReference type="ARBA" id="ARBA00047606"/>
    </source>
</evidence>
<keyword evidence="9" id="KW-1185">Reference proteome</keyword>
<proteinExistence type="inferred from homology"/>
<evidence type="ECO:0000256" key="4">
    <source>
        <dbReference type="ARBA" id="ARBA00022679"/>
    </source>
</evidence>
<dbReference type="Proteomes" id="UP001159364">
    <property type="component" value="Linkage Group LG07"/>
</dbReference>
<dbReference type="Pfam" id="PF00201">
    <property type="entry name" value="UDPGT"/>
    <property type="match status" value="1"/>
</dbReference>
<dbReference type="GO" id="GO:0080043">
    <property type="term" value="F:quercetin 3-O-glucosyltransferase activity"/>
    <property type="evidence" value="ECO:0007669"/>
    <property type="project" value="TreeGrafter"/>
</dbReference>
<keyword evidence="4 6" id="KW-0808">Transferase</keyword>
<evidence type="ECO:0000313" key="9">
    <source>
        <dbReference type="Proteomes" id="UP001159364"/>
    </source>
</evidence>
<dbReference type="EC" id="2.4.1.-" evidence="7"/>
<comment type="catalytic activity">
    <reaction evidence="5">
        <text>an anthocyanidin + UDP-alpha-D-glucose + H(+) = an anthocyanidin 3-O-beta-D-glucoside + UDP</text>
        <dbReference type="Rhea" id="RHEA:20093"/>
        <dbReference type="ChEBI" id="CHEBI:15378"/>
        <dbReference type="ChEBI" id="CHEBI:16307"/>
        <dbReference type="ChEBI" id="CHEBI:58223"/>
        <dbReference type="ChEBI" id="CHEBI:58885"/>
        <dbReference type="ChEBI" id="CHEBI:143576"/>
        <dbReference type="EC" id="2.4.1.115"/>
    </reaction>
</comment>
<organism evidence="8 9">
    <name type="scientific">Erythroxylum novogranatense</name>
    <dbReference type="NCBI Taxonomy" id="1862640"/>
    <lineage>
        <taxon>Eukaryota</taxon>
        <taxon>Viridiplantae</taxon>
        <taxon>Streptophyta</taxon>
        <taxon>Embryophyta</taxon>
        <taxon>Tracheophyta</taxon>
        <taxon>Spermatophyta</taxon>
        <taxon>Magnoliopsida</taxon>
        <taxon>eudicotyledons</taxon>
        <taxon>Gunneridae</taxon>
        <taxon>Pentapetalae</taxon>
        <taxon>rosids</taxon>
        <taxon>fabids</taxon>
        <taxon>Malpighiales</taxon>
        <taxon>Erythroxylaceae</taxon>
        <taxon>Erythroxylum</taxon>
    </lineage>
</organism>
<gene>
    <name evidence="8" type="ORF">K2173_009864</name>
</gene>
<evidence type="ECO:0000256" key="6">
    <source>
        <dbReference type="RuleBase" id="RU003718"/>
    </source>
</evidence>
<comment type="caution">
    <text evidence="8">The sequence shown here is derived from an EMBL/GenBank/DDBJ whole genome shotgun (WGS) entry which is preliminary data.</text>
</comment>
<keyword evidence="3 6" id="KW-0328">Glycosyltransferase</keyword>
<name>A0AAV8SZM1_9ROSI</name>
<dbReference type="InterPro" id="IPR002213">
    <property type="entry name" value="UDP_glucos_trans"/>
</dbReference>
<dbReference type="GO" id="GO:0080044">
    <property type="term" value="F:quercetin 7-O-glucosyltransferase activity"/>
    <property type="evidence" value="ECO:0007669"/>
    <property type="project" value="TreeGrafter"/>
</dbReference>
<dbReference type="FunFam" id="3.40.50.2000:FF:000065">
    <property type="entry name" value="Glycosyltransferase"/>
    <property type="match status" value="1"/>
</dbReference>
<dbReference type="CDD" id="cd03784">
    <property type="entry name" value="GT1_Gtf-like"/>
    <property type="match status" value="1"/>
</dbReference>
<evidence type="ECO:0000256" key="2">
    <source>
        <dbReference type="ARBA" id="ARBA00009995"/>
    </source>
</evidence>
<dbReference type="SUPFAM" id="SSF53756">
    <property type="entry name" value="UDP-Glycosyltransferase/glycogen phosphorylase"/>
    <property type="match status" value="1"/>
</dbReference>
<dbReference type="InterPro" id="IPR035595">
    <property type="entry name" value="UDP_glycos_trans_CS"/>
</dbReference>
<comment type="pathway">
    <text evidence="1">Pigment biosynthesis; anthocyanin biosynthesis.</text>
</comment>
<accession>A0AAV8SZM1</accession>
<evidence type="ECO:0000313" key="8">
    <source>
        <dbReference type="EMBL" id="KAJ8759763.1"/>
    </source>
</evidence>
<sequence length="490" mass="54997">MGTEFIARQNKPHAVFIPFPAQSHIKAMLKLAKVLHYKGFHITFVHFEINYRCLLESRGPNSMDGLPDFRFEFIPDGLPPTDTLVGPHLGLLSKSILDGDYLAPFSDLISKLNDSSFSNVPSVTCIVSDGFLSNFTIEAAEEHGLPIAIFFTLSASGFMGFDQIRVLAERGLLPLKDENFQKNGYLDQVVDFIPGMKNMRLRDFSTCGTQAKSTDEHGFRIAAEPTKKSREAPVLILHTFDALEPELLDTISSMFRAAYFIGPLQLHLNQIQQNGLRSIGCNLWKEEPECRQWLNSMTPNSVLYVNFGSVTWLTTEQLIEFGMGLAKSNHPFLWIIRPDMVVGGSAMLPPEFMEETRERGFISSWCPQEEVLNHPSVGGFLTHCGWGSTIESISAGVPMLCWPFIGDQPTNCRYACVEWGVGMEIDYDVNRDDLAELVREFMEGKKFKELKNKAMEWKLLAEEATSPKGSSSLNIEKLINDILLSGKSMF</sequence>
<protein>
    <recommendedName>
        <fullName evidence="7">Glycosyltransferase</fullName>
        <ecNumber evidence="7">2.4.1.-</ecNumber>
    </recommendedName>
</protein>
<evidence type="ECO:0000256" key="1">
    <source>
        <dbReference type="ARBA" id="ARBA00004935"/>
    </source>
</evidence>
<dbReference type="GO" id="GO:0047213">
    <property type="term" value="F:anthocyanidin 3-O-glucosyltransferase activity"/>
    <property type="evidence" value="ECO:0007669"/>
    <property type="project" value="UniProtKB-EC"/>
</dbReference>
<comment type="similarity">
    <text evidence="2 6">Belongs to the UDP-glycosyltransferase family.</text>
</comment>
<dbReference type="Gene3D" id="3.40.50.2000">
    <property type="entry name" value="Glycogen Phosphorylase B"/>
    <property type="match status" value="2"/>
</dbReference>
<dbReference type="PANTHER" id="PTHR11926:SF774">
    <property type="entry name" value="UDP-GLYCOSYLTRANSFERASE 85A1-RELATED"/>
    <property type="match status" value="1"/>
</dbReference>